<organism evidence="3 4">
    <name type="scientific">Candidatus Wallbacteria bacterium GWC2_49_35</name>
    <dbReference type="NCBI Taxonomy" id="1817813"/>
    <lineage>
        <taxon>Bacteria</taxon>
        <taxon>Candidatus Walliibacteriota</taxon>
    </lineage>
</organism>
<sequence>MKIRFSNKKAQAIVEFALIFPILIATIMCIFEFGLLLKNYLGLNYALGKAAKEASFCRGQQGADLKVLTKLLEGAAALNSLNLRIISPTNTLYGPYKLVGGKVKDFNDVEIASIGEELFFYNDNGTPNNLTDDIKVDASDASLPSYAKIRVRYTHTMINAQILGLEKQGTFNLELTMQARLAPQ</sequence>
<dbReference type="STRING" id="1817813.A2008_01655"/>
<accession>A0A1F7WUK3</accession>
<reference evidence="3 4" key="1">
    <citation type="journal article" date="2016" name="Nat. Commun.">
        <title>Thousands of microbial genomes shed light on interconnected biogeochemical processes in an aquifer system.</title>
        <authorList>
            <person name="Anantharaman K."/>
            <person name="Brown C.T."/>
            <person name="Hug L.A."/>
            <person name="Sharon I."/>
            <person name="Castelle C.J."/>
            <person name="Probst A.J."/>
            <person name="Thomas B.C."/>
            <person name="Singh A."/>
            <person name="Wilkins M.J."/>
            <person name="Karaoz U."/>
            <person name="Brodie E.L."/>
            <person name="Williams K.H."/>
            <person name="Hubbard S.S."/>
            <person name="Banfield J.F."/>
        </authorList>
    </citation>
    <scope>NUCLEOTIDE SEQUENCE [LARGE SCALE GENOMIC DNA]</scope>
</reference>
<dbReference type="InterPro" id="IPR012495">
    <property type="entry name" value="TadE-like_dom"/>
</dbReference>
<evidence type="ECO:0000256" key="1">
    <source>
        <dbReference type="SAM" id="Phobius"/>
    </source>
</evidence>
<protein>
    <recommendedName>
        <fullName evidence="2">TadE-like domain-containing protein</fullName>
    </recommendedName>
</protein>
<comment type="caution">
    <text evidence="3">The sequence shown here is derived from an EMBL/GenBank/DDBJ whole genome shotgun (WGS) entry which is preliminary data.</text>
</comment>
<keyword evidence="1" id="KW-1133">Transmembrane helix</keyword>
<proteinExistence type="predicted"/>
<dbReference type="AlphaFoldDB" id="A0A1F7WUK3"/>
<evidence type="ECO:0000259" key="2">
    <source>
        <dbReference type="Pfam" id="PF07811"/>
    </source>
</evidence>
<dbReference type="Pfam" id="PF07811">
    <property type="entry name" value="TadE"/>
    <property type="match status" value="1"/>
</dbReference>
<gene>
    <name evidence="3" type="ORF">A2008_01655</name>
</gene>
<keyword evidence="1" id="KW-0472">Membrane</keyword>
<evidence type="ECO:0000313" key="4">
    <source>
        <dbReference type="Proteomes" id="UP000178735"/>
    </source>
</evidence>
<evidence type="ECO:0000313" key="3">
    <source>
        <dbReference type="EMBL" id="OGM05858.1"/>
    </source>
</evidence>
<name>A0A1F7WUK3_9BACT</name>
<feature type="domain" description="TadE-like" evidence="2">
    <location>
        <begin position="11"/>
        <end position="51"/>
    </location>
</feature>
<dbReference type="Proteomes" id="UP000178735">
    <property type="component" value="Unassembled WGS sequence"/>
</dbReference>
<keyword evidence="1" id="KW-0812">Transmembrane</keyword>
<feature type="transmembrane region" description="Helical" evidence="1">
    <location>
        <begin position="12"/>
        <end position="37"/>
    </location>
</feature>
<dbReference type="EMBL" id="MGFH01000093">
    <property type="protein sequence ID" value="OGM05858.1"/>
    <property type="molecule type" value="Genomic_DNA"/>
</dbReference>